<name>A0AAD7SDW8_9TELE</name>
<dbReference type="Proteomes" id="UP001221898">
    <property type="component" value="Unassembled WGS sequence"/>
</dbReference>
<organism evidence="2 3">
    <name type="scientific">Aldrovandia affinis</name>
    <dbReference type="NCBI Taxonomy" id="143900"/>
    <lineage>
        <taxon>Eukaryota</taxon>
        <taxon>Metazoa</taxon>
        <taxon>Chordata</taxon>
        <taxon>Craniata</taxon>
        <taxon>Vertebrata</taxon>
        <taxon>Euteleostomi</taxon>
        <taxon>Actinopterygii</taxon>
        <taxon>Neopterygii</taxon>
        <taxon>Teleostei</taxon>
        <taxon>Notacanthiformes</taxon>
        <taxon>Halosauridae</taxon>
        <taxon>Aldrovandia</taxon>
    </lineage>
</organism>
<evidence type="ECO:0000313" key="3">
    <source>
        <dbReference type="Proteomes" id="UP001221898"/>
    </source>
</evidence>
<keyword evidence="3" id="KW-1185">Reference proteome</keyword>
<proteinExistence type="predicted"/>
<protein>
    <submittedName>
        <fullName evidence="2">Uncharacterized protein</fullName>
    </submittedName>
</protein>
<feature type="region of interest" description="Disordered" evidence="1">
    <location>
        <begin position="17"/>
        <end position="39"/>
    </location>
</feature>
<accession>A0AAD7SDW8</accession>
<dbReference type="EMBL" id="JAINUG010000074">
    <property type="protein sequence ID" value="KAJ8400772.1"/>
    <property type="molecule type" value="Genomic_DNA"/>
</dbReference>
<dbReference type="AlphaFoldDB" id="A0AAD7SDW8"/>
<gene>
    <name evidence="2" type="ORF">AAFF_G00391260</name>
</gene>
<reference evidence="2" key="1">
    <citation type="journal article" date="2023" name="Science">
        <title>Genome structures resolve the early diversification of teleost fishes.</title>
        <authorList>
            <person name="Parey E."/>
            <person name="Louis A."/>
            <person name="Montfort J."/>
            <person name="Bouchez O."/>
            <person name="Roques C."/>
            <person name="Iampietro C."/>
            <person name="Lluch J."/>
            <person name="Castinel A."/>
            <person name="Donnadieu C."/>
            <person name="Desvignes T."/>
            <person name="Floi Bucao C."/>
            <person name="Jouanno E."/>
            <person name="Wen M."/>
            <person name="Mejri S."/>
            <person name="Dirks R."/>
            <person name="Jansen H."/>
            <person name="Henkel C."/>
            <person name="Chen W.J."/>
            <person name="Zahm M."/>
            <person name="Cabau C."/>
            <person name="Klopp C."/>
            <person name="Thompson A.W."/>
            <person name="Robinson-Rechavi M."/>
            <person name="Braasch I."/>
            <person name="Lecointre G."/>
            <person name="Bobe J."/>
            <person name="Postlethwait J.H."/>
            <person name="Berthelot C."/>
            <person name="Roest Crollius H."/>
            <person name="Guiguen Y."/>
        </authorList>
    </citation>
    <scope>NUCLEOTIDE SEQUENCE</scope>
    <source>
        <strain evidence="2">NC1722</strain>
    </source>
</reference>
<sequence>MEFPGLSLCKTGRRASYRGKGIDRKARNNNGNSNNNKSLSTSLQASLVFIRLQYREEAGNFVNRAVPVHLQAAPVYPEDLEIHRRVAEGTEEYSRALVQRKTVRKKEE</sequence>
<comment type="caution">
    <text evidence="2">The sequence shown here is derived from an EMBL/GenBank/DDBJ whole genome shotgun (WGS) entry which is preliminary data.</text>
</comment>
<evidence type="ECO:0000313" key="2">
    <source>
        <dbReference type="EMBL" id="KAJ8400772.1"/>
    </source>
</evidence>
<evidence type="ECO:0000256" key="1">
    <source>
        <dbReference type="SAM" id="MobiDB-lite"/>
    </source>
</evidence>
<feature type="compositionally biased region" description="Low complexity" evidence="1">
    <location>
        <begin position="28"/>
        <end position="39"/>
    </location>
</feature>